<organism evidence="1 2">
    <name type="scientific">Chryseolinea serpens</name>
    <dbReference type="NCBI Taxonomy" id="947013"/>
    <lineage>
        <taxon>Bacteria</taxon>
        <taxon>Pseudomonadati</taxon>
        <taxon>Bacteroidota</taxon>
        <taxon>Cytophagia</taxon>
        <taxon>Cytophagales</taxon>
        <taxon>Fulvivirgaceae</taxon>
        <taxon>Chryseolinea</taxon>
    </lineage>
</organism>
<dbReference type="AlphaFoldDB" id="A0A1M5RXE8"/>
<sequence length="481" mass="56656">MAKLKNIIKQLSEKDFKAIYDSLIESNAEKSAYLLRSLRERQLSDNKIMTELDVNANAYYTLRSRLNLKIEEYLMGQLESPRTDVLRKVANINEVLFTKKKAISVATLKKLEKELLDYDLANELTIIYKSLKKLNINSPDYFQYSQLYNRHVAYMLAVDKAEDLLADYFKKYGDYLLNGGEVEKLGLGLLMKEMLNVAKLYESHRLYVYQSCMYIFHRLFVEVDDNMQQDGESIEDIFDKVQKIFESYHLDSIYYHMNLVFEFLKLEYYNHYKVYRQAEKYFEEVNDACANLLVNYSTFTFPTQFLISKIERHLRNGTEAELYAENESIFLDYEVDMMDVPKHIVYIIYRAISCYYSGKFEEAAKLINGLLNDVSLKKYPYAQLEIKSLLALQYTLLRDFELFNQLSNSIQRQIRLSGKDNCENIQLFLKILKIATSEAKKEKAKKIQSVIPRLSGMKMEYFAPTMLIKLDEKFVDLLTDF</sequence>
<dbReference type="OrthoDB" id="973769at2"/>
<name>A0A1M5RXE8_9BACT</name>
<evidence type="ECO:0000313" key="1">
    <source>
        <dbReference type="EMBL" id="SHH31032.1"/>
    </source>
</evidence>
<evidence type="ECO:0000313" key="2">
    <source>
        <dbReference type="Proteomes" id="UP000184212"/>
    </source>
</evidence>
<protein>
    <submittedName>
        <fullName evidence="1">Uncharacterized protein</fullName>
    </submittedName>
</protein>
<dbReference type="STRING" id="947013.SAMN04488109_3637"/>
<reference evidence="1 2" key="1">
    <citation type="submission" date="2016-11" db="EMBL/GenBank/DDBJ databases">
        <authorList>
            <person name="Jaros S."/>
            <person name="Januszkiewicz K."/>
            <person name="Wedrychowicz H."/>
        </authorList>
    </citation>
    <scope>NUCLEOTIDE SEQUENCE [LARGE SCALE GENOMIC DNA]</scope>
    <source>
        <strain evidence="1 2">DSM 24574</strain>
    </source>
</reference>
<accession>A0A1M5RXE8</accession>
<keyword evidence="2" id="KW-1185">Reference proteome</keyword>
<dbReference type="EMBL" id="FQWQ01000002">
    <property type="protein sequence ID" value="SHH31032.1"/>
    <property type="molecule type" value="Genomic_DNA"/>
</dbReference>
<gene>
    <name evidence="1" type="ORF">SAMN04488109_3637</name>
</gene>
<proteinExistence type="predicted"/>
<dbReference type="Proteomes" id="UP000184212">
    <property type="component" value="Unassembled WGS sequence"/>
</dbReference>
<dbReference type="RefSeq" id="WP_073136655.1">
    <property type="nucleotide sequence ID" value="NZ_FQWQ01000002.1"/>
</dbReference>